<dbReference type="RefSeq" id="WP_076138984.1">
    <property type="nucleotide sequence ID" value="NZ_MPTO01000053.1"/>
</dbReference>
<accession>A0AB36J4Z4</accession>
<protein>
    <recommendedName>
        <fullName evidence="3">KTSC domain-containing protein</fullName>
    </recommendedName>
</protein>
<evidence type="ECO:0000313" key="1">
    <source>
        <dbReference type="EMBL" id="OME10026.1"/>
    </source>
</evidence>
<gene>
    <name evidence="1" type="ORF">BSK47_31505</name>
</gene>
<dbReference type="EMBL" id="MPTO01000053">
    <property type="protein sequence ID" value="OME10026.1"/>
    <property type="molecule type" value="Genomic_DNA"/>
</dbReference>
<dbReference type="AlphaFoldDB" id="A0AB36J4Z4"/>
<evidence type="ECO:0000313" key="2">
    <source>
        <dbReference type="Proteomes" id="UP000187323"/>
    </source>
</evidence>
<name>A0AB36J4Z4_9BACL</name>
<comment type="caution">
    <text evidence="1">The sequence shown here is derived from an EMBL/GenBank/DDBJ whole genome shotgun (WGS) entry which is preliminary data.</text>
</comment>
<evidence type="ECO:0008006" key="3">
    <source>
        <dbReference type="Google" id="ProtNLM"/>
    </source>
</evidence>
<organism evidence="1 2">
    <name type="scientific">Paenibacillus odorifer</name>
    <dbReference type="NCBI Taxonomy" id="189426"/>
    <lineage>
        <taxon>Bacteria</taxon>
        <taxon>Bacillati</taxon>
        <taxon>Bacillota</taxon>
        <taxon>Bacilli</taxon>
        <taxon>Bacillales</taxon>
        <taxon>Paenibacillaceae</taxon>
        <taxon>Paenibacillus</taxon>
    </lineage>
</organism>
<dbReference type="Proteomes" id="UP000187323">
    <property type="component" value="Unassembled WGS sequence"/>
</dbReference>
<reference evidence="1 2" key="1">
    <citation type="submission" date="2016-10" db="EMBL/GenBank/DDBJ databases">
        <title>Paenibacillus species isolates.</title>
        <authorList>
            <person name="Beno S.M."/>
        </authorList>
    </citation>
    <scope>NUCLEOTIDE SEQUENCE [LARGE SCALE GENOMIC DNA]</scope>
    <source>
        <strain evidence="1 2">FSL H7-0918</strain>
    </source>
</reference>
<proteinExistence type="predicted"/>
<sequence length="91" mass="11119">MEIKNVHLGKTVRDKDEVEFTLFHEGRSVRFKCTRTDYDWNVYYYAVEENNWLPKIGKFKDIIKQETGYILPITRHQFIEEIWKNNQVNHL</sequence>